<evidence type="ECO:0000256" key="3">
    <source>
        <dbReference type="ARBA" id="ARBA00022692"/>
    </source>
</evidence>
<keyword evidence="3 10" id="KW-0812">Transmembrane</keyword>
<comment type="catalytic activity">
    <reaction evidence="8">
        <text>fluoride(in) = fluoride(out)</text>
        <dbReference type="Rhea" id="RHEA:76159"/>
        <dbReference type="ChEBI" id="CHEBI:17051"/>
    </reaction>
    <physiologicalReaction direction="left-to-right" evidence="8">
        <dbReference type="Rhea" id="RHEA:76160"/>
    </physiologicalReaction>
</comment>
<dbReference type="NCBIfam" id="TIGR00494">
    <property type="entry name" value="crcB"/>
    <property type="match status" value="1"/>
</dbReference>
<feature type="transmembrane region" description="Helical" evidence="10">
    <location>
        <begin position="64"/>
        <end position="84"/>
    </location>
</feature>
<feature type="binding site" evidence="10">
    <location>
        <position position="107"/>
    </location>
    <ligand>
        <name>Na(+)</name>
        <dbReference type="ChEBI" id="CHEBI:29101"/>
        <note>structural</note>
    </ligand>
</feature>
<dbReference type="PANTHER" id="PTHR28259">
    <property type="entry name" value="FLUORIDE EXPORT PROTEIN 1-RELATED"/>
    <property type="match status" value="1"/>
</dbReference>
<comment type="activity regulation">
    <text evidence="10">Na(+) is not transported, but it plays an essential structural role and its presence is essential for fluoride channel function.</text>
</comment>
<feature type="transmembrane region" description="Helical" evidence="10">
    <location>
        <begin position="96"/>
        <end position="117"/>
    </location>
</feature>
<dbReference type="InterPro" id="IPR003691">
    <property type="entry name" value="FluC"/>
</dbReference>
<evidence type="ECO:0000256" key="2">
    <source>
        <dbReference type="ARBA" id="ARBA00022475"/>
    </source>
</evidence>
<keyword evidence="2 10" id="KW-1003">Cell membrane</keyword>
<keyword evidence="4 10" id="KW-1133">Transmembrane helix</keyword>
<evidence type="ECO:0000256" key="10">
    <source>
        <dbReference type="HAMAP-Rule" id="MF_00454"/>
    </source>
</evidence>
<evidence type="ECO:0000256" key="4">
    <source>
        <dbReference type="ARBA" id="ARBA00022989"/>
    </source>
</evidence>
<comment type="subcellular location">
    <subcellularLocation>
        <location evidence="1 10">Cell membrane</location>
        <topology evidence="1 10">Multi-pass membrane protein</topology>
    </subcellularLocation>
</comment>
<dbReference type="HAMAP" id="MF_00454">
    <property type="entry name" value="FluC"/>
    <property type="match status" value="1"/>
</dbReference>
<dbReference type="GO" id="GO:0046872">
    <property type="term" value="F:metal ion binding"/>
    <property type="evidence" value="ECO:0007669"/>
    <property type="project" value="UniProtKB-KW"/>
</dbReference>
<evidence type="ECO:0000313" key="11">
    <source>
        <dbReference type="EMBL" id="TRZ38321.1"/>
    </source>
</evidence>
<keyword evidence="10" id="KW-0479">Metal-binding</keyword>
<keyword evidence="6 10" id="KW-0407">Ion channel</keyword>
<keyword evidence="10" id="KW-0915">Sodium</keyword>
<accession>A0A553SMV3</accession>
<feature type="binding site" evidence="10">
    <location>
        <position position="110"/>
    </location>
    <ligand>
        <name>Na(+)</name>
        <dbReference type="ChEBI" id="CHEBI:29101"/>
        <note>structural</note>
    </ligand>
</feature>
<evidence type="ECO:0000313" key="12">
    <source>
        <dbReference type="Proteomes" id="UP000319837"/>
    </source>
</evidence>
<name>A0A553SMV3_NIACI</name>
<evidence type="ECO:0000256" key="1">
    <source>
        <dbReference type="ARBA" id="ARBA00004651"/>
    </source>
</evidence>
<comment type="function">
    <text evidence="9 10">Fluoride-specific ion channel. Important for reducing fluoride concentration in the cell, thus reducing its toxicity.</text>
</comment>
<dbReference type="Proteomes" id="UP000319837">
    <property type="component" value="Unassembled WGS sequence"/>
</dbReference>
<dbReference type="GO" id="GO:0140114">
    <property type="term" value="P:cellular detoxification of fluoride"/>
    <property type="evidence" value="ECO:0007669"/>
    <property type="project" value="UniProtKB-UniRule"/>
</dbReference>
<sequence>MILEKSADFIRIIFKIYRNDWEKAENVFSFLHGKLGITLVYLYIGIGGVIGSIARYLCSLGAGAFPYHTLAINIIGSFFLGWFTKYITERKKLPPIFSTAIGTGIVGSFTTLSTFSLDTLTLLQKGEVMHAFAYMAASGLLGPAAAFFGILLGTKLAERGHHYG</sequence>
<gene>
    <name evidence="10 11" type="primary">crcB</name>
    <name evidence="10" type="synonym">fluC</name>
    <name evidence="11" type="ORF">CEQ21_23250</name>
</gene>
<dbReference type="GO" id="GO:0062054">
    <property type="term" value="F:fluoride channel activity"/>
    <property type="evidence" value="ECO:0007669"/>
    <property type="project" value="UniProtKB-UniRule"/>
</dbReference>
<evidence type="ECO:0000256" key="5">
    <source>
        <dbReference type="ARBA" id="ARBA00023136"/>
    </source>
</evidence>
<dbReference type="Pfam" id="PF02537">
    <property type="entry name" value="CRCB"/>
    <property type="match status" value="1"/>
</dbReference>
<dbReference type="EMBL" id="RIBP01000004">
    <property type="protein sequence ID" value="TRZ38321.1"/>
    <property type="molecule type" value="Genomic_DNA"/>
</dbReference>
<comment type="caution">
    <text evidence="11">The sequence shown here is derived from an EMBL/GenBank/DDBJ whole genome shotgun (WGS) entry which is preliminary data.</text>
</comment>
<evidence type="ECO:0000256" key="8">
    <source>
        <dbReference type="ARBA" id="ARBA00035585"/>
    </source>
</evidence>
<dbReference type="GO" id="GO:0005886">
    <property type="term" value="C:plasma membrane"/>
    <property type="evidence" value="ECO:0007669"/>
    <property type="project" value="UniProtKB-SubCell"/>
</dbReference>
<dbReference type="PANTHER" id="PTHR28259:SF1">
    <property type="entry name" value="FLUORIDE EXPORT PROTEIN 1-RELATED"/>
    <property type="match status" value="1"/>
</dbReference>
<keyword evidence="10" id="KW-0406">Ion transport</keyword>
<evidence type="ECO:0000256" key="6">
    <source>
        <dbReference type="ARBA" id="ARBA00023303"/>
    </source>
</evidence>
<protein>
    <recommendedName>
        <fullName evidence="10">Fluoride-specific ion channel FluC</fullName>
    </recommendedName>
</protein>
<dbReference type="AlphaFoldDB" id="A0A553SMV3"/>
<keyword evidence="5 10" id="KW-0472">Membrane</keyword>
<feature type="transmembrane region" description="Helical" evidence="10">
    <location>
        <begin position="129"/>
        <end position="152"/>
    </location>
</feature>
<evidence type="ECO:0000256" key="7">
    <source>
        <dbReference type="ARBA" id="ARBA00035120"/>
    </source>
</evidence>
<comment type="similarity">
    <text evidence="7 10">Belongs to the fluoride channel Fluc/FEX (TC 1.A.43) family.</text>
</comment>
<keyword evidence="10" id="KW-0813">Transport</keyword>
<evidence type="ECO:0000256" key="9">
    <source>
        <dbReference type="ARBA" id="ARBA00049940"/>
    </source>
</evidence>
<reference evidence="12" key="1">
    <citation type="submission" date="2018-10" db="EMBL/GenBank/DDBJ databases">
        <title>FDA dAtabase for Regulatory Grade micrObial Sequences (FDA-ARGOS): Supporting development and validation of Infectious Disease Dx tests.</title>
        <authorList>
            <person name="Minogue T."/>
            <person name="Wolcott M."/>
            <person name="Wasieloski L."/>
            <person name="Aguilar W."/>
            <person name="Moore D."/>
            <person name="Tallon L."/>
            <person name="Sadzewicz L."/>
            <person name="Sengamalay N."/>
            <person name="Ott S."/>
            <person name="Godinez A."/>
            <person name="Nagaraj S."/>
            <person name="Vavikolanu K."/>
            <person name="Vyas G."/>
            <person name="Nadendla S."/>
            <person name="George J."/>
            <person name="Sichtig H."/>
        </authorList>
    </citation>
    <scope>NUCLEOTIDE SEQUENCE [LARGE SCALE GENOMIC DNA]</scope>
    <source>
        <strain evidence="12">FDAARGOS_343</strain>
    </source>
</reference>
<feature type="transmembrane region" description="Helical" evidence="10">
    <location>
        <begin position="39"/>
        <end position="58"/>
    </location>
</feature>
<proteinExistence type="inferred from homology"/>
<organism evidence="11 12">
    <name type="scientific">Niallia circulans</name>
    <name type="common">Bacillus circulans</name>
    <dbReference type="NCBI Taxonomy" id="1397"/>
    <lineage>
        <taxon>Bacteria</taxon>
        <taxon>Bacillati</taxon>
        <taxon>Bacillota</taxon>
        <taxon>Bacilli</taxon>
        <taxon>Bacillales</taxon>
        <taxon>Bacillaceae</taxon>
        <taxon>Niallia</taxon>
    </lineage>
</organism>